<organism evidence="1 2">
    <name type="scientific">Lysinibacillus louembei</name>
    <dbReference type="NCBI Taxonomy" id="1470088"/>
    <lineage>
        <taxon>Bacteria</taxon>
        <taxon>Bacillati</taxon>
        <taxon>Bacillota</taxon>
        <taxon>Bacilli</taxon>
        <taxon>Bacillales</taxon>
        <taxon>Bacillaceae</taxon>
        <taxon>Lysinibacillus</taxon>
    </lineage>
</organism>
<dbReference type="EMBL" id="CP137624">
    <property type="protein sequence ID" value="WPK10482.1"/>
    <property type="molecule type" value="Genomic_DNA"/>
</dbReference>
<sequence length="222" mass="25171">MLKNLLQERIVHNENISVYFKSRLIELPNDIGVLGIQATTLKIQQQSIATGYITDDKIYFKSLHPGETILTLTNQEDRAFIKLTVLSSGEIVTEITPCLKNKKIVPVYFKRVLGATAIAIDLKGALTNHLIAEGKVYQDSLIEEVHYQSLHQNVIDHSMNGCFILGCHVNGLPLTNRQEYALANRVATLRFSKIVYRYNGVKLTLDEDFLLTFMITDEIRHI</sequence>
<gene>
    <name evidence="1" type="ORF">R6U77_11145</name>
</gene>
<name>A0ABZ0RQH4_9BACI</name>
<evidence type="ECO:0008006" key="3">
    <source>
        <dbReference type="Google" id="ProtNLM"/>
    </source>
</evidence>
<reference evidence="1 2" key="1">
    <citation type="submission" date="2023-09" db="EMBL/GenBank/DDBJ databases">
        <authorList>
            <person name="Page C.A."/>
            <person name="Perez-Diaz I.M."/>
        </authorList>
    </citation>
    <scope>NUCLEOTIDE SEQUENCE [LARGE SCALE GENOMIC DNA]</scope>
    <source>
        <strain evidence="1 2">Ll15</strain>
    </source>
</reference>
<evidence type="ECO:0000313" key="2">
    <source>
        <dbReference type="Proteomes" id="UP001322664"/>
    </source>
</evidence>
<dbReference type="RefSeq" id="WP_319835714.1">
    <property type="nucleotide sequence ID" value="NZ_CP137624.1"/>
</dbReference>
<keyword evidence="2" id="KW-1185">Reference proteome</keyword>
<proteinExistence type="predicted"/>
<dbReference type="Proteomes" id="UP001322664">
    <property type="component" value="Chromosome"/>
</dbReference>
<evidence type="ECO:0000313" key="1">
    <source>
        <dbReference type="EMBL" id="WPK10482.1"/>
    </source>
</evidence>
<accession>A0ABZ0RQH4</accession>
<protein>
    <recommendedName>
        <fullName evidence="3">PilZ domain-containing protein</fullName>
    </recommendedName>
</protein>